<feature type="region of interest" description="Disordered" evidence="2">
    <location>
        <begin position="90"/>
        <end position="143"/>
    </location>
</feature>
<organism evidence="3 4">
    <name type="scientific">Candolleomyces eurysporus</name>
    <dbReference type="NCBI Taxonomy" id="2828524"/>
    <lineage>
        <taxon>Eukaryota</taxon>
        <taxon>Fungi</taxon>
        <taxon>Dikarya</taxon>
        <taxon>Basidiomycota</taxon>
        <taxon>Agaricomycotina</taxon>
        <taxon>Agaricomycetes</taxon>
        <taxon>Agaricomycetidae</taxon>
        <taxon>Agaricales</taxon>
        <taxon>Agaricineae</taxon>
        <taxon>Psathyrellaceae</taxon>
        <taxon>Candolleomyces</taxon>
    </lineage>
</organism>
<accession>A0A9W8J348</accession>
<evidence type="ECO:0000313" key="4">
    <source>
        <dbReference type="Proteomes" id="UP001140091"/>
    </source>
</evidence>
<comment type="caution">
    <text evidence="3">The sequence shown here is derived from an EMBL/GenBank/DDBJ whole genome shotgun (WGS) entry which is preliminary data.</text>
</comment>
<evidence type="ECO:0000256" key="1">
    <source>
        <dbReference type="SAM" id="Coils"/>
    </source>
</evidence>
<feature type="coiled-coil region" evidence="1">
    <location>
        <begin position="6"/>
        <end position="33"/>
    </location>
</feature>
<keyword evidence="4" id="KW-1185">Reference proteome</keyword>
<dbReference type="Proteomes" id="UP001140091">
    <property type="component" value="Unassembled WGS sequence"/>
</dbReference>
<evidence type="ECO:0000256" key="2">
    <source>
        <dbReference type="SAM" id="MobiDB-lite"/>
    </source>
</evidence>
<dbReference type="AlphaFoldDB" id="A0A9W8J348"/>
<gene>
    <name evidence="3" type="ORF">H1R20_g11640</name>
</gene>
<proteinExistence type="predicted"/>
<reference evidence="3" key="1">
    <citation type="submission" date="2022-06" db="EMBL/GenBank/DDBJ databases">
        <title>Genome Sequence of Candolleomyces eurysporus.</title>
        <authorList>
            <person name="Buettner E."/>
        </authorList>
    </citation>
    <scope>NUCLEOTIDE SEQUENCE</scope>
    <source>
        <strain evidence="3">VTCC 930004</strain>
    </source>
</reference>
<name>A0A9W8J348_9AGAR</name>
<keyword evidence="1" id="KW-0175">Coiled coil</keyword>
<protein>
    <submittedName>
        <fullName evidence="3">Uncharacterized protein</fullName>
    </submittedName>
</protein>
<dbReference type="EMBL" id="JANBPK010001183">
    <property type="protein sequence ID" value="KAJ2925454.1"/>
    <property type="molecule type" value="Genomic_DNA"/>
</dbReference>
<evidence type="ECO:0000313" key="3">
    <source>
        <dbReference type="EMBL" id="KAJ2925454.1"/>
    </source>
</evidence>
<sequence>MADETSSNLLEKLKRQGEELENLIQSSLDLEDEEFFGKITTPLETLMNEMKAGKLLNHRDKIMAVCPSSGPGKAPAPRVSGPAPVPALSGNALVPPLPSRQARVPSTSEPLSGLAQNPGGDAMDVDSDHEAAPPPVNLQTKLK</sequence>
<feature type="non-terminal residue" evidence="3">
    <location>
        <position position="143"/>
    </location>
</feature>